<keyword evidence="3" id="KW-1185">Reference proteome</keyword>
<dbReference type="Gene3D" id="3.40.970.30">
    <property type="entry name" value="yp_829618.1 like domains"/>
    <property type="match status" value="1"/>
</dbReference>
<dbReference type="OrthoDB" id="9829623at2"/>
<dbReference type="KEGG" id="sgn:SGRA_0655"/>
<dbReference type="EMBL" id="CP002831">
    <property type="protein sequence ID" value="AFC23394.1"/>
    <property type="molecule type" value="Genomic_DNA"/>
</dbReference>
<dbReference type="InterPro" id="IPR056695">
    <property type="entry name" value="DUF7793"/>
</dbReference>
<dbReference type="Proteomes" id="UP000007519">
    <property type="component" value="Chromosome"/>
</dbReference>
<evidence type="ECO:0000313" key="3">
    <source>
        <dbReference type="Proteomes" id="UP000007519"/>
    </source>
</evidence>
<accession>H6L0G4</accession>
<gene>
    <name evidence="2" type="ordered locus">SGRA_0655</name>
</gene>
<reference evidence="2 3" key="1">
    <citation type="journal article" date="2012" name="Stand. Genomic Sci.">
        <title>Complete genome sequencing and analysis of Saprospira grandis str. Lewin, a predatory marine bacterium.</title>
        <authorList>
            <person name="Saw J.H."/>
            <person name="Yuryev A."/>
            <person name="Kanbe M."/>
            <person name="Hou S."/>
            <person name="Young A.G."/>
            <person name="Aizawa S."/>
            <person name="Alam M."/>
        </authorList>
    </citation>
    <scope>NUCLEOTIDE SEQUENCE [LARGE SCALE GENOMIC DNA]</scope>
    <source>
        <strain evidence="2 3">Lewin</strain>
    </source>
</reference>
<protein>
    <recommendedName>
        <fullName evidence="1">DUF7793 domain-containing protein</fullName>
    </recommendedName>
</protein>
<evidence type="ECO:0000313" key="2">
    <source>
        <dbReference type="EMBL" id="AFC23394.1"/>
    </source>
</evidence>
<proteinExistence type="predicted"/>
<dbReference type="AlphaFoldDB" id="H6L0G4"/>
<organism evidence="2 3">
    <name type="scientific">Saprospira grandis (strain Lewin)</name>
    <dbReference type="NCBI Taxonomy" id="984262"/>
    <lineage>
        <taxon>Bacteria</taxon>
        <taxon>Pseudomonadati</taxon>
        <taxon>Bacteroidota</taxon>
        <taxon>Saprospiria</taxon>
        <taxon>Saprospirales</taxon>
        <taxon>Saprospiraceae</taxon>
        <taxon>Saprospira</taxon>
    </lineage>
</organism>
<dbReference type="Pfam" id="PF25056">
    <property type="entry name" value="DUF7793"/>
    <property type="match status" value="1"/>
</dbReference>
<name>H6L0G4_SAPGL</name>
<dbReference type="RefSeq" id="WP_014373638.1">
    <property type="nucleotide sequence ID" value="NC_016940.1"/>
</dbReference>
<dbReference type="eggNOG" id="ENOG5033E25">
    <property type="taxonomic scope" value="Bacteria"/>
</dbReference>
<dbReference type="HOGENOM" id="CLU_153801_0_0_10"/>
<sequence length="128" mass="14335">MTKKIDTEVGYLLQLGPNIAKEVYLVPEVKDVDMVKNHVQKGQEIFGVGGYCLSDIRKLKSISREVREYMKEHSTVTAVAVLVNSGLSKMVSNLFINISRPPYVAKAFQKESAALKWLEEQGGILYSE</sequence>
<evidence type="ECO:0000259" key="1">
    <source>
        <dbReference type="Pfam" id="PF25056"/>
    </source>
</evidence>
<feature type="domain" description="DUF7793" evidence="1">
    <location>
        <begin position="31"/>
        <end position="120"/>
    </location>
</feature>
<dbReference type="STRING" id="984262.SGRA_0655"/>